<reference evidence="8" key="1">
    <citation type="submission" date="2018-05" db="EMBL/GenBank/DDBJ databases">
        <authorList>
            <person name="Lanie J.A."/>
            <person name="Ng W.-L."/>
            <person name="Kazmierczak K.M."/>
            <person name="Andrzejewski T.M."/>
            <person name="Davidsen T.M."/>
            <person name="Wayne K.J."/>
            <person name="Tettelin H."/>
            <person name="Glass J.I."/>
            <person name="Rusch D."/>
            <person name="Podicherti R."/>
            <person name="Tsui H.-C.T."/>
            <person name="Winkler M.E."/>
        </authorList>
    </citation>
    <scope>NUCLEOTIDE SEQUENCE</scope>
</reference>
<feature type="region of interest" description="Disordered" evidence="5">
    <location>
        <begin position="11"/>
        <end position="32"/>
    </location>
</feature>
<feature type="transmembrane region" description="Helical" evidence="6">
    <location>
        <begin position="105"/>
        <end position="123"/>
    </location>
</feature>
<keyword evidence="2 6" id="KW-0812">Transmembrane</keyword>
<proteinExistence type="predicted"/>
<dbReference type="InterPro" id="IPR012340">
    <property type="entry name" value="NA-bd_OB-fold"/>
</dbReference>
<comment type="subcellular location">
    <subcellularLocation>
        <location evidence="1">Membrane</location>
        <topology evidence="1">Multi-pass membrane protein</topology>
    </subcellularLocation>
</comment>
<name>A0A381XPJ0_9ZZZZ</name>
<dbReference type="Gene3D" id="2.40.50.140">
    <property type="entry name" value="Nucleic acid-binding proteins"/>
    <property type="match status" value="1"/>
</dbReference>
<dbReference type="PANTHER" id="PTHR33507">
    <property type="entry name" value="INNER MEMBRANE PROTEIN YBBJ"/>
    <property type="match status" value="1"/>
</dbReference>
<keyword evidence="3 6" id="KW-1133">Transmembrane helix</keyword>
<gene>
    <name evidence="8" type="ORF">METZ01_LOCUS119017</name>
</gene>
<evidence type="ECO:0000256" key="2">
    <source>
        <dbReference type="ARBA" id="ARBA00022692"/>
    </source>
</evidence>
<evidence type="ECO:0000256" key="6">
    <source>
        <dbReference type="SAM" id="Phobius"/>
    </source>
</evidence>
<feature type="domain" description="NfeD-like C-terminal" evidence="7">
    <location>
        <begin position="138"/>
        <end position="198"/>
    </location>
</feature>
<feature type="transmembrane region" description="Helical" evidence="6">
    <location>
        <begin position="56"/>
        <end position="74"/>
    </location>
</feature>
<dbReference type="SUPFAM" id="SSF141322">
    <property type="entry name" value="NfeD domain-like"/>
    <property type="match status" value="1"/>
</dbReference>
<evidence type="ECO:0000313" key="8">
    <source>
        <dbReference type="EMBL" id="SVA66163.1"/>
    </source>
</evidence>
<protein>
    <recommendedName>
        <fullName evidence="7">NfeD-like C-terminal domain-containing protein</fullName>
    </recommendedName>
</protein>
<dbReference type="PANTHER" id="PTHR33507:SF3">
    <property type="entry name" value="INNER MEMBRANE PROTEIN YBBJ"/>
    <property type="match status" value="1"/>
</dbReference>
<evidence type="ECO:0000256" key="1">
    <source>
        <dbReference type="ARBA" id="ARBA00004141"/>
    </source>
</evidence>
<keyword evidence="4 6" id="KW-0472">Membrane</keyword>
<dbReference type="InterPro" id="IPR002810">
    <property type="entry name" value="NfeD-like_C"/>
</dbReference>
<sequence length="203" mass="21581">SALSDGWFTERHGTGHQTRVGDNPPTRPPIGSRIWPVGSEPKLTIRRREQSVDPGAWQWIWLIATAFFVIGEIATPGSFFLLPFGAGSALATILAFTGAGEGWQWAAFLIASLAALAGLRPLARRLNAAEQPARVGATRLIGAVGLVIEDLGGDPSRLGSVRIGREDWHAETPDGTHVAAGTQVEVIEIEGTRAVVRPVGNPQ</sequence>
<dbReference type="Pfam" id="PF01957">
    <property type="entry name" value="NfeD"/>
    <property type="match status" value="1"/>
</dbReference>
<evidence type="ECO:0000256" key="4">
    <source>
        <dbReference type="ARBA" id="ARBA00023136"/>
    </source>
</evidence>
<organism evidence="8">
    <name type="scientific">marine metagenome</name>
    <dbReference type="NCBI Taxonomy" id="408172"/>
    <lineage>
        <taxon>unclassified sequences</taxon>
        <taxon>metagenomes</taxon>
        <taxon>ecological metagenomes</taxon>
    </lineage>
</organism>
<dbReference type="EMBL" id="UINC01015770">
    <property type="protein sequence ID" value="SVA66163.1"/>
    <property type="molecule type" value="Genomic_DNA"/>
</dbReference>
<evidence type="ECO:0000259" key="7">
    <source>
        <dbReference type="Pfam" id="PF01957"/>
    </source>
</evidence>
<dbReference type="AlphaFoldDB" id="A0A381XPJ0"/>
<accession>A0A381XPJ0</accession>
<dbReference type="GO" id="GO:0005886">
    <property type="term" value="C:plasma membrane"/>
    <property type="evidence" value="ECO:0007669"/>
    <property type="project" value="TreeGrafter"/>
</dbReference>
<dbReference type="InterPro" id="IPR052165">
    <property type="entry name" value="Membrane_assoc_protease"/>
</dbReference>
<feature type="non-terminal residue" evidence="8">
    <location>
        <position position="1"/>
    </location>
</feature>
<evidence type="ECO:0000256" key="5">
    <source>
        <dbReference type="SAM" id="MobiDB-lite"/>
    </source>
</evidence>
<evidence type="ECO:0000256" key="3">
    <source>
        <dbReference type="ARBA" id="ARBA00022989"/>
    </source>
</evidence>